<dbReference type="Pfam" id="PF02566">
    <property type="entry name" value="OsmC"/>
    <property type="match status" value="1"/>
</dbReference>
<evidence type="ECO:0000313" key="2">
    <source>
        <dbReference type="Proteomes" id="UP000738431"/>
    </source>
</evidence>
<dbReference type="Gene3D" id="3.30.300.20">
    <property type="match status" value="1"/>
</dbReference>
<name>A0ABZ1C5X0_9BACT</name>
<evidence type="ECO:0000313" key="1">
    <source>
        <dbReference type="EMBL" id="WRQ85695.1"/>
    </source>
</evidence>
<reference evidence="1 2" key="1">
    <citation type="submission" date="2021-08" db="EMBL/GenBank/DDBJ databases">
        <authorList>
            <person name="Zhang D."/>
            <person name="Zhang A."/>
            <person name="Wang L."/>
        </authorList>
    </citation>
    <scope>NUCLEOTIDE SEQUENCE [LARGE SCALE GENOMIC DNA]</scope>
    <source>
        <strain evidence="1 2">WL0086</strain>
    </source>
</reference>
<protein>
    <submittedName>
        <fullName evidence="1">OsmC family protein</fullName>
    </submittedName>
</protein>
<dbReference type="InterPro" id="IPR052707">
    <property type="entry name" value="OsmC_Ohr_Peroxiredoxin"/>
</dbReference>
<dbReference type="PANTHER" id="PTHR42830:SF2">
    <property type="entry name" value="OSMC_OHR FAMILY PROTEIN"/>
    <property type="match status" value="1"/>
</dbReference>
<dbReference type="SUPFAM" id="SSF82784">
    <property type="entry name" value="OsmC-like"/>
    <property type="match status" value="1"/>
</dbReference>
<accession>A0ABZ1C5X0</accession>
<gene>
    <name evidence="1" type="ORF">K1X11_012855</name>
</gene>
<dbReference type="EMBL" id="CP139781">
    <property type="protein sequence ID" value="WRQ85695.1"/>
    <property type="molecule type" value="Genomic_DNA"/>
</dbReference>
<keyword evidence="2" id="KW-1185">Reference proteome</keyword>
<dbReference type="InterPro" id="IPR003718">
    <property type="entry name" value="OsmC/Ohr_fam"/>
</dbReference>
<dbReference type="Proteomes" id="UP000738431">
    <property type="component" value="Chromosome"/>
</dbReference>
<proteinExistence type="predicted"/>
<dbReference type="RefSeq" id="WP_221032764.1">
    <property type="nucleotide sequence ID" value="NZ_CP139781.1"/>
</dbReference>
<sequence length="155" mass="17130">MAEHLAIIAWQRPDGAAFSQGRYSREHTWTFDGGLTVPASPAPSVVPAPWSNPAHVDPEEAFVASISSCHMLWWLALAAKAGLEVTAYRDRAVGVMARDTQGRYWVETVTLYPEVSYEGESPSVEVERELHHRAHEACFIANSVKTQVTVVVAER</sequence>
<reference evidence="1 2" key="2">
    <citation type="submission" date="2023-12" db="EMBL/GenBank/DDBJ databases">
        <title>Description of an unclassified Opitutus bacterium of Verrucomicrobiota.</title>
        <authorList>
            <person name="Zhang D.-F."/>
        </authorList>
    </citation>
    <scope>NUCLEOTIDE SEQUENCE [LARGE SCALE GENOMIC DNA]</scope>
    <source>
        <strain evidence="1 2">WL0086</strain>
    </source>
</reference>
<dbReference type="InterPro" id="IPR036102">
    <property type="entry name" value="OsmC/Ohrsf"/>
</dbReference>
<organism evidence="1 2">
    <name type="scientific">Actomonas aquatica</name>
    <dbReference type="NCBI Taxonomy" id="2866162"/>
    <lineage>
        <taxon>Bacteria</taxon>
        <taxon>Pseudomonadati</taxon>
        <taxon>Verrucomicrobiota</taxon>
        <taxon>Opitutia</taxon>
        <taxon>Opitutales</taxon>
        <taxon>Opitutaceae</taxon>
        <taxon>Actomonas</taxon>
    </lineage>
</organism>
<dbReference type="PANTHER" id="PTHR42830">
    <property type="entry name" value="OSMOTICALLY INDUCIBLE FAMILY PROTEIN"/>
    <property type="match status" value="1"/>
</dbReference>
<dbReference type="InterPro" id="IPR015946">
    <property type="entry name" value="KH_dom-like_a/b"/>
</dbReference>